<accession>F4B8G5</accession>
<protein>
    <recommendedName>
        <fullName evidence="3">Carbohydrate kinase PfkB domain-containing protein</fullName>
    </recommendedName>
</protein>
<reference key="2">
    <citation type="journal article" date="2011" name="Extremophiles">
        <title>Genomic analyses of Acidianus hospitalis W1 a host for studying crenarchaeal virus and plasmid life cycles.</title>
        <authorList>
            <person name="You X.Y."/>
            <person name="Liu C."/>
            <person name="Wang S.Y."/>
            <person name="Jiang C.Y."/>
            <person name="Shah S.A."/>
            <person name="Prangishvili D."/>
            <person name="Liu S.J."/>
            <person name="Garrett R.A."/>
        </authorList>
    </citation>
    <scope>NUCLEOTIDE SEQUENCE</scope>
    <source>
        <strain>W1</strain>
    </source>
</reference>
<name>F4B8G5_ACIHW</name>
<dbReference type="eggNOG" id="arCOG00016">
    <property type="taxonomic scope" value="Archaea"/>
</dbReference>
<dbReference type="RefSeq" id="WP_013775680.1">
    <property type="nucleotide sequence ID" value="NC_015518.1"/>
</dbReference>
<dbReference type="GeneID" id="10600349"/>
<keyword evidence="2" id="KW-1185">Reference proteome</keyword>
<reference evidence="1 2" key="1">
    <citation type="journal article" date="2011" name="Extremophiles">
        <title>Genomic analysis of Acidianus hospitalis W1 a host for studying crenarchaeal virus and plasmid life cycles.</title>
        <authorList>
            <person name="You X.Y."/>
            <person name="Liu C."/>
            <person name="Wang S.Y."/>
            <person name="Jiang C.Y."/>
            <person name="Shah S.A."/>
            <person name="Prangishvili D."/>
            <person name="She Q."/>
            <person name="Liu S.J."/>
            <person name="Garrett R.A."/>
        </authorList>
    </citation>
    <scope>NUCLEOTIDE SEQUENCE [LARGE SCALE GENOMIC DNA]</scope>
    <source>
        <strain evidence="1 2">W1</strain>
    </source>
</reference>
<dbReference type="STRING" id="933801.Ahos_0878"/>
<evidence type="ECO:0000313" key="1">
    <source>
        <dbReference type="EMBL" id="AEE93764.1"/>
    </source>
</evidence>
<dbReference type="SUPFAM" id="SSF53613">
    <property type="entry name" value="Ribokinase-like"/>
    <property type="match status" value="1"/>
</dbReference>
<dbReference type="HOGENOM" id="CLU_1052188_0_0_2"/>
<proteinExistence type="predicted"/>
<dbReference type="EMBL" id="CP002535">
    <property type="protein sequence ID" value="AEE93764.1"/>
    <property type="molecule type" value="Genomic_DNA"/>
</dbReference>
<dbReference type="InterPro" id="IPR029056">
    <property type="entry name" value="Ribokinase-like"/>
</dbReference>
<dbReference type="OrthoDB" id="26949at2157"/>
<dbReference type="Proteomes" id="UP000008458">
    <property type="component" value="Chromosome"/>
</dbReference>
<sequence>MRKISIGIMGSYTIDEIHENNIIYEKAGGSPIYSSLGVYIAGGEPHVYSIKGEDFKFELPDYIKEDFILKTKNNLKFEIIINNGKRTLKLKSPGSKIDFNKIGPLGNIDGLIINPVCNEIDLDQINVLNIPLAVDFQGIVRKCETGKEITYKEINYIPYKPNYMVAHANIEEKNNGKLDIKKLLDVGFKEIIISYGDLGFEIYNKNGVLKETVENRGNYEVGNGDFLLGFYFTLRVKGVKIEEAARLSKLASQKFSIYGPNLQPLLS</sequence>
<dbReference type="AlphaFoldDB" id="F4B8G5"/>
<organism evidence="1 2">
    <name type="scientific">Acidianus hospitalis (strain W1)</name>
    <dbReference type="NCBI Taxonomy" id="933801"/>
    <lineage>
        <taxon>Archaea</taxon>
        <taxon>Thermoproteota</taxon>
        <taxon>Thermoprotei</taxon>
        <taxon>Sulfolobales</taxon>
        <taxon>Sulfolobaceae</taxon>
        <taxon>Acidianus</taxon>
    </lineage>
</organism>
<evidence type="ECO:0008006" key="3">
    <source>
        <dbReference type="Google" id="ProtNLM"/>
    </source>
</evidence>
<dbReference type="KEGG" id="aho:Ahos_0878"/>
<gene>
    <name evidence="1" type="ordered locus">Ahos_0878</name>
</gene>
<evidence type="ECO:0000313" key="2">
    <source>
        <dbReference type="Proteomes" id="UP000008458"/>
    </source>
</evidence>
<dbReference type="Gene3D" id="3.40.1190.20">
    <property type="match status" value="1"/>
</dbReference>